<organism evidence="13 14">
    <name type="scientific">Actibacterium pelagium</name>
    <dbReference type="NCBI Taxonomy" id="2029103"/>
    <lineage>
        <taxon>Bacteria</taxon>
        <taxon>Pseudomonadati</taxon>
        <taxon>Pseudomonadota</taxon>
        <taxon>Alphaproteobacteria</taxon>
        <taxon>Rhodobacterales</taxon>
        <taxon>Roseobacteraceae</taxon>
        <taxon>Actibacterium</taxon>
    </lineage>
</organism>
<comment type="similarity">
    <text evidence="2">Belongs to the CorA metal ion transporter (MIT) (TC 1.A.35) family.</text>
</comment>
<comment type="caution">
    <text evidence="13">The sequence shown here is derived from an EMBL/GenBank/DDBJ whole genome shotgun (WGS) entry which is preliminary data.</text>
</comment>
<evidence type="ECO:0000256" key="3">
    <source>
        <dbReference type="ARBA" id="ARBA00022448"/>
    </source>
</evidence>
<dbReference type="SUPFAM" id="SSF143865">
    <property type="entry name" value="CorA soluble domain-like"/>
    <property type="match status" value="1"/>
</dbReference>
<keyword evidence="7" id="KW-0862">Zinc</keyword>
<evidence type="ECO:0000256" key="6">
    <source>
        <dbReference type="ARBA" id="ARBA00022692"/>
    </source>
</evidence>
<dbReference type="InterPro" id="IPR002523">
    <property type="entry name" value="MgTranspt_CorA/ZnTranspt_ZntB"/>
</dbReference>
<keyword evidence="10 12" id="KW-0472">Membrane</keyword>
<evidence type="ECO:0000256" key="8">
    <source>
        <dbReference type="ARBA" id="ARBA00022989"/>
    </source>
</evidence>
<evidence type="ECO:0000256" key="9">
    <source>
        <dbReference type="ARBA" id="ARBA00023065"/>
    </source>
</evidence>
<accession>A0A917ABQ4</accession>
<keyword evidence="5" id="KW-0997">Cell inner membrane</keyword>
<reference evidence="13" key="1">
    <citation type="journal article" date="2014" name="Int. J. Syst. Evol. Microbiol.">
        <title>Complete genome sequence of Corynebacterium casei LMG S-19264T (=DSM 44701T), isolated from a smear-ripened cheese.</title>
        <authorList>
            <consortium name="US DOE Joint Genome Institute (JGI-PGF)"/>
            <person name="Walter F."/>
            <person name="Albersmeier A."/>
            <person name="Kalinowski J."/>
            <person name="Ruckert C."/>
        </authorList>
    </citation>
    <scope>NUCLEOTIDE SEQUENCE</scope>
    <source>
        <strain evidence="13">CGMCC 1.16012</strain>
    </source>
</reference>
<evidence type="ECO:0000256" key="10">
    <source>
        <dbReference type="ARBA" id="ARBA00023136"/>
    </source>
</evidence>
<dbReference type="GO" id="GO:0000287">
    <property type="term" value="F:magnesium ion binding"/>
    <property type="evidence" value="ECO:0007669"/>
    <property type="project" value="TreeGrafter"/>
</dbReference>
<dbReference type="Gene3D" id="3.30.460.20">
    <property type="entry name" value="CorA soluble domain-like"/>
    <property type="match status" value="1"/>
</dbReference>
<evidence type="ECO:0000256" key="12">
    <source>
        <dbReference type="SAM" id="Phobius"/>
    </source>
</evidence>
<sequence>MRTEIGLDDLVVTALLAEETRPRCTPHGEGALINLRGVNSQHGAEPEDMVSVRLWLDHEKVVTCQFRELAAVGQMAEWIEGGVGPGTPGDFVVALADKLTEGMESVVDALDTELDDLEEEQAQDRVHELRETIADMRRTIVRLRRFIAPQRDALDVLIAETFVWQTEVQERRLKEIVDRITRLVEQLDTMHHRAAILQDFIAVRVAERLNSTMVLLSIVAGVFLPLSFVTGLLGMNVAGIPMATSQSAFLVISGVLVVIGVVTFLALWKLRSQ</sequence>
<evidence type="ECO:0000256" key="1">
    <source>
        <dbReference type="ARBA" id="ARBA00004651"/>
    </source>
</evidence>
<keyword evidence="8 12" id="KW-1133">Transmembrane helix</keyword>
<keyword evidence="3" id="KW-0813">Transport</keyword>
<dbReference type="PANTHER" id="PTHR46494:SF3">
    <property type="entry name" value="ZINC TRANSPORT PROTEIN ZNTB"/>
    <property type="match status" value="1"/>
</dbReference>
<keyword evidence="4" id="KW-1003">Cell membrane</keyword>
<dbReference type="GO" id="GO:0050897">
    <property type="term" value="F:cobalt ion binding"/>
    <property type="evidence" value="ECO:0007669"/>
    <property type="project" value="TreeGrafter"/>
</dbReference>
<feature type="transmembrane region" description="Helical" evidence="12">
    <location>
        <begin position="247"/>
        <end position="268"/>
    </location>
</feature>
<evidence type="ECO:0000256" key="5">
    <source>
        <dbReference type="ARBA" id="ARBA00022519"/>
    </source>
</evidence>
<proteinExistence type="inferred from homology"/>
<dbReference type="SUPFAM" id="SSF144083">
    <property type="entry name" value="Magnesium transport protein CorA, transmembrane region"/>
    <property type="match status" value="1"/>
</dbReference>
<dbReference type="AlphaFoldDB" id="A0A917ABQ4"/>
<keyword evidence="6 12" id="KW-0812">Transmembrane</keyword>
<evidence type="ECO:0000256" key="11">
    <source>
        <dbReference type="SAM" id="Coils"/>
    </source>
</evidence>
<dbReference type="InterPro" id="IPR045861">
    <property type="entry name" value="CorA_cytoplasmic_dom"/>
</dbReference>
<feature type="transmembrane region" description="Helical" evidence="12">
    <location>
        <begin position="214"/>
        <end position="235"/>
    </location>
</feature>
<dbReference type="GO" id="GO:0015087">
    <property type="term" value="F:cobalt ion transmembrane transporter activity"/>
    <property type="evidence" value="ECO:0007669"/>
    <property type="project" value="TreeGrafter"/>
</dbReference>
<keyword evidence="11" id="KW-0175">Coiled coil</keyword>
<comment type="subcellular location">
    <subcellularLocation>
        <location evidence="1">Cell membrane</location>
        <topology evidence="1">Multi-pass membrane protein</topology>
    </subcellularLocation>
</comment>
<keyword evidence="9" id="KW-0406">Ion transport</keyword>
<dbReference type="Gene3D" id="1.20.58.340">
    <property type="entry name" value="Magnesium transport protein CorA, transmembrane region"/>
    <property type="match status" value="2"/>
</dbReference>
<dbReference type="PANTHER" id="PTHR46494">
    <property type="entry name" value="CORA FAMILY METAL ION TRANSPORTER (EUROFUNG)"/>
    <property type="match status" value="1"/>
</dbReference>
<dbReference type="Proteomes" id="UP000606730">
    <property type="component" value="Unassembled WGS sequence"/>
</dbReference>
<dbReference type="CDD" id="cd12833">
    <property type="entry name" value="ZntB-like_1"/>
    <property type="match status" value="1"/>
</dbReference>
<evidence type="ECO:0000313" key="14">
    <source>
        <dbReference type="Proteomes" id="UP000606730"/>
    </source>
</evidence>
<evidence type="ECO:0000256" key="7">
    <source>
        <dbReference type="ARBA" id="ARBA00022833"/>
    </source>
</evidence>
<evidence type="ECO:0000256" key="4">
    <source>
        <dbReference type="ARBA" id="ARBA00022475"/>
    </source>
</evidence>
<dbReference type="GO" id="GO:0005886">
    <property type="term" value="C:plasma membrane"/>
    <property type="evidence" value="ECO:0007669"/>
    <property type="project" value="UniProtKB-SubCell"/>
</dbReference>
<dbReference type="GO" id="GO:0015095">
    <property type="term" value="F:magnesium ion transmembrane transporter activity"/>
    <property type="evidence" value="ECO:0007669"/>
    <property type="project" value="TreeGrafter"/>
</dbReference>
<dbReference type="EMBL" id="BMKN01000001">
    <property type="protein sequence ID" value="GGE39740.1"/>
    <property type="molecule type" value="Genomic_DNA"/>
</dbReference>
<dbReference type="Pfam" id="PF01544">
    <property type="entry name" value="CorA"/>
    <property type="match status" value="1"/>
</dbReference>
<keyword evidence="14" id="KW-1185">Reference proteome</keyword>
<gene>
    <name evidence="13" type="ORF">GCM10011517_04330</name>
</gene>
<evidence type="ECO:0000313" key="13">
    <source>
        <dbReference type="EMBL" id="GGE39740.1"/>
    </source>
</evidence>
<name>A0A917ABQ4_9RHOB</name>
<dbReference type="InterPro" id="IPR045863">
    <property type="entry name" value="CorA_TM1_TM2"/>
</dbReference>
<feature type="coiled-coil region" evidence="11">
    <location>
        <begin position="100"/>
        <end position="139"/>
    </location>
</feature>
<evidence type="ECO:0000256" key="2">
    <source>
        <dbReference type="ARBA" id="ARBA00009765"/>
    </source>
</evidence>
<protein>
    <submittedName>
        <fullName evidence="13">Zinc transporter ZntB</fullName>
    </submittedName>
</protein>
<reference evidence="13" key="2">
    <citation type="submission" date="2020-09" db="EMBL/GenBank/DDBJ databases">
        <authorList>
            <person name="Sun Q."/>
            <person name="Zhou Y."/>
        </authorList>
    </citation>
    <scope>NUCLEOTIDE SEQUENCE</scope>
    <source>
        <strain evidence="13">CGMCC 1.16012</strain>
    </source>
</reference>